<dbReference type="CDD" id="cd11313">
    <property type="entry name" value="AmyAc_arch_bac_AmyA"/>
    <property type="match status" value="1"/>
</dbReference>
<organism evidence="3 4">
    <name type="scientific">Deinococcus roseus</name>
    <dbReference type="NCBI Taxonomy" id="392414"/>
    <lineage>
        <taxon>Bacteria</taxon>
        <taxon>Thermotogati</taxon>
        <taxon>Deinococcota</taxon>
        <taxon>Deinococci</taxon>
        <taxon>Deinococcales</taxon>
        <taxon>Deinococcaceae</taxon>
        <taxon>Deinococcus</taxon>
    </lineage>
</organism>
<accession>A0ABQ2DCK2</accession>
<evidence type="ECO:0000256" key="1">
    <source>
        <dbReference type="SAM" id="SignalP"/>
    </source>
</evidence>
<dbReference type="InterPro" id="IPR017853">
    <property type="entry name" value="GH"/>
</dbReference>
<dbReference type="EMBL" id="BMOD01000027">
    <property type="protein sequence ID" value="GGJ53654.1"/>
    <property type="molecule type" value="Genomic_DNA"/>
</dbReference>
<keyword evidence="4" id="KW-1185">Reference proteome</keyword>
<dbReference type="Proteomes" id="UP000632222">
    <property type="component" value="Unassembled WGS sequence"/>
</dbReference>
<dbReference type="PANTHER" id="PTHR10357:SF205">
    <property type="entry name" value="O-GLYCOSYL HYDROLASE FAMILY 13"/>
    <property type="match status" value="1"/>
</dbReference>
<feature type="signal peptide" evidence="1">
    <location>
        <begin position="1"/>
        <end position="18"/>
    </location>
</feature>
<name>A0ABQ2DCK2_9DEIO</name>
<reference evidence="4" key="1">
    <citation type="journal article" date="2019" name="Int. J. Syst. Evol. Microbiol.">
        <title>The Global Catalogue of Microorganisms (GCM) 10K type strain sequencing project: providing services to taxonomists for standard genome sequencing and annotation.</title>
        <authorList>
            <consortium name="The Broad Institute Genomics Platform"/>
            <consortium name="The Broad Institute Genome Sequencing Center for Infectious Disease"/>
            <person name="Wu L."/>
            <person name="Ma J."/>
        </authorList>
    </citation>
    <scope>NUCLEOTIDE SEQUENCE [LARGE SCALE GENOMIC DNA]</scope>
    <source>
        <strain evidence="4">JCM 14370</strain>
    </source>
</reference>
<dbReference type="PANTHER" id="PTHR10357">
    <property type="entry name" value="ALPHA-AMYLASE FAMILY MEMBER"/>
    <property type="match status" value="1"/>
</dbReference>
<evidence type="ECO:0000313" key="4">
    <source>
        <dbReference type="Proteomes" id="UP000632222"/>
    </source>
</evidence>
<sequence>MKKQLVALTLLLSLTAQAEVLPPPDWLSSATVYQVFIRNHTGDGTFEAATETLQQARDLGVNTLYLLPFYPTGKIKRIGVLGSPFSIRDYQNVDPNLGSLDDFKAYLEKAHSLGLKVVIDLVLNHTSWDNKLITEHPEFYKHDASGQILPPRPEWQDVAGLDSTREDTQQHLISIGEFWANLGVDGFRADYSDGLPLAFWQKFRTHMKAINPQFLLLAETGDEAFHDRAFDLSYDWVGMSKAVAAVSGLSSANSFFNYQADQGNVPKLRYLENHDQDRIASKLKEDFQKKAVAALLLTEPGVPLIYAGQEWGIDHRPNLFDPDPVLWNQGNSDLHAFYQKLLSTRSKLPALQSGALKTISAQSRNVAAFERFTPEQKVTVLINFAAEPQTVNFKDPQNAVDQLSGKTFQGMSWVLQPGEAQILLPASQ</sequence>
<feature type="chain" id="PRO_5046652070" evidence="1">
    <location>
        <begin position="19"/>
        <end position="428"/>
    </location>
</feature>
<evidence type="ECO:0000313" key="3">
    <source>
        <dbReference type="EMBL" id="GGJ53654.1"/>
    </source>
</evidence>
<protein>
    <submittedName>
        <fullName evidence="3">Alpha-amylase</fullName>
    </submittedName>
</protein>
<proteinExistence type="predicted"/>
<dbReference type="Pfam" id="PF00128">
    <property type="entry name" value="Alpha-amylase"/>
    <property type="match status" value="2"/>
</dbReference>
<evidence type="ECO:0000259" key="2">
    <source>
        <dbReference type="SMART" id="SM00642"/>
    </source>
</evidence>
<dbReference type="SUPFAM" id="SSF51445">
    <property type="entry name" value="(Trans)glycosidases"/>
    <property type="match status" value="1"/>
</dbReference>
<feature type="domain" description="Glycosyl hydrolase family 13 catalytic" evidence="2">
    <location>
        <begin position="34"/>
        <end position="345"/>
    </location>
</feature>
<dbReference type="RefSeq" id="WP_189007287.1">
    <property type="nucleotide sequence ID" value="NZ_BMOD01000027.1"/>
</dbReference>
<dbReference type="Gene3D" id="2.60.40.1180">
    <property type="entry name" value="Golgi alpha-mannosidase II"/>
    <property type="match status" value="1"/>
</dbReference>
<comment type="caution">
    <text evidence="3">The sequence shown here is derived from an EMBL/GenBank/DDBJ whole genome shotgun (WGS) entry which is preliminary data.</text>
</comment>
<dbReference type="InterPro" id="IPR006047">
    <property type="entry name" value="GH13_cat_dom"/>
</dbReference>
<dbReference type="SUPFAM" id="SSF51011">
    <property type="entry name" value="Glycosyl hydrolase domain"/>
    <property type="match status" value="1"/>
</dbReference>
<dbReference type="SMART" id="SM00642">
    <property type="entry name" value="Aamy"/>
    <property type="match status" value="1"/>
</dbReference>
<gene>
    <name evidence="3" type="primary">malS</name>
    <name evidence="3" type="ORF">GCM10008938_44610</name>
</gene>
<dbReference type="Gene3D" id="3.20.20.80">
    <property type="entry name" value="Glycosidases"/>
    <property type="match status" value="1"/>
</dbReference>
<keyword evidence="1" id="KW-0732">Signal</keyword>
<dbReference type="InterPro" id="IPR013780">
    <property type="entry name" value="Glyco_hydro_b"/>
</dbReference>